<dbReference type="SUPFAM" id="SSF52540">
    <property type="entry name" value="P-loop containing nucleoside triphosphate hydrolases"/>
    <property type="match status" value="1"/>
</dbReference>
<reference evidence="3" key="1">
    <citation type="submission" date="2020-09" db="EMBL/GenBank/DDBJ databases">
        <title>Pelobacter alkaliphilus sp. nov., a novel anaerobic arsenate-reducing bacterium from terrestrial mud volcano.</title>
        <authorList>
            <person name="Khomyakova M.A."/>
            <person name="Merkel A.Y."/>
            <person name="Slobodkin A.I."/>
        </authorList>
    </citation>
    <scope>NUCLEOTIDE SEQUENCE</scope>
    <source>
        <strain evidence="3">M08fum</strain>
    </source>
</reference>
<evidence type="ECO:0000259" key="2">
    <source>
        <dbReference type="Pfam" id="PF00350"/>
    </source>
</evidence>
<feature type="coiled-coil region" evidence="1">
    <location>
        <begin position="416"/>
        <end position="443"/>
    </location>
</feature>
<evidence type="ECO:0000256" key="1">
    <source>
        <dbReference type="SAM" id="Coils"/>
    </source>
</evidence>
<feature type="domain" description="Dynamin N-terminal" evidence="2">
    <location>
        <begin position="48"/>
        <end position="214"/>
    </location>
</feature>
<dbReference type="EMBL" id="JACWUN010000014">
    <property type="protein sequence ID" value="MBD1401351.1"/>
    <property type="molecule type" value="Genomic_DNA"/>
</dbReference>
<dbReference type="Proteomes" id="UP000632828">
    <property type="component" value="Unassembled WGS sequence"/>
</dbReference>
<dbReference type="AlphaFoldDB" id="A0A8J6QQM6"/>
<dbReference type="Pfam" id="PF00350">
    <property type="entry name" value="Dynamin_N"/>
    <property type="match status" value="1"/>
</dbReference>
<proteinExistence type="predicted"/>
<dbReference type="InterPro" id="IPR045063">
    <property type="entry name" value="Dynamin_N"/>
</dbReference>
<dbReference type="RefSeq" id="WP_191156887.1">
    <property type="nucleotide sequence ID" value="NZ_JACWUN010000014.1"/>
</dbReference>
<dbReference type="Gene3D" id="3.40.50.300">
    <property type="entry name" value="P-loop containing nucleotide triphosphate hydrolases"/>
    <property type="match status" value="1"/>
</dbReference>
<dbReference type="InterPro" id="IPR051943">
    <property type="entry name" value="TRAFAC_Dynamin-like_GTPase"/>
</dbReference>
<dbReference type="PANTHER" id="PTHR43681">
    <property type="entry name" value="TRANSMEMBRANE GTPASE FZO"/>
    <property type="match status" value="1"/>
</dbReference>
<organism evidence="3 4">
    <name type="scientific">Pelovirga terrestris</name>
    <dbReference type="NCBI Taxonomy" id="2771352"/>
    <lineage>
        <taxon>Bacteria</taxon>
        <taxon>Pseudomonadati</taxon>
        <taxon>Thermodesulfobacteriota</taxon>
        <taxon>Desulfuromonadia</taxon>
        <taxon>Geobacterales</taxon>
        <taxon>Geobacteraceae</taxon>
        <taxon>Pelovirga</taxon>
    </lineage>
</organism>
<keyword evidence="1" id="KW-0175">Coiled coil</keyword>
<feature type="coiled-coil region" evidence="1">
    <location>
        <begin position="553"/>
        <end position="583"/>
    </location>
</feature>
<name>A0A8J6QQM6_9BACT</name>
<protein>
    <submittedName>
        <fullName evidence="3">Dynamin family protein</fullName>
    </submittedName>
</protein>
<gene>
    <name evidence="3" type="ORF">ICT70_11770</name>
</gene>
<dbReference type="CDD" id="cd09912">
    <property type="entry name" value="DLP_2"/>
    <property type="match status" value="1"/>
</dbReference>
<dbReference type="PANTHER" id="PTHR43681:SF1">
    <property type="entry name" value="SARCALUMENIN"/>
    <property type="match status" value="1"/>
</dbReference>
<evidence type="ECO:0000313" key="3">
    <source>
        <dbReference type="EMBL" id="MBD1401351.1"/>
    </source>
</evidence>
<dbReference type="InterPro" id="IPR027417">
    <property type="entry name" value="P-loop_NTPase"/>
</dbReference>
<comment type="caution">
    <text evidence="3">The sequence shown here is derived from an EMBL/GenBank/DDBJ whole genome shotgun (WGS) entry which is preliminary data.</text>
</comment>
<keyword evidence="4" id="KW-1185">Reference proteome</keyword>
<sequence length="591" mass="66896">MTSDANITLDAIIDRTLDALAPIDPQQQAGDAPLQALRARQEEGTFRLAVLGQFKRGKSTFLNALLGADLLPTDILPVTAIPTFIGADDSVTARVFFFNQTDPVRFEEGQDGSFGDFLQAYVTEAGNPDNHRQVERVEIGHPAAILKQGVVLIDTPGIGSTFKHNTEVAYQILPHCDAALFLVSPDPPITEAEIAYLREVRELLPRTFFLLNKVDFLSEKDKVVSLTFLADQLKPLFDGAPQVLPLSAKNGLTARLTQDKELWKSSGMYQVEQNLIDFFAREKQQILELSLRRRVKDQLNTQIMHLQLSLEALRLPELDLKKRITMFEEILPAIEREKQSSADVLAGDLKRIVTALTQQIEALRSAAKQRVMPKVEGVIQEVADTEELERQVRAIVANQLPIFFAPALRQVDDAIRRQATEILSLHQKRAEQLIEQVRKAAAELFNVPYHAPLVERVYAHFDPPGWSQDLFISDMDPIGQKISRKLMTKRFRHRRTVQRLREQTQKLLNENTEQMNWALRRGLDESFRRYGSELDEQLDKIIAATRAAMDIALQKKSTQHQQLEDQLALLERTITELQALAQQCLAPEESN</sequence>
<accession>A0A8J6QQM6</accession>
<evidence type="ECO:0000313" key="4">
    <source>
        <dbReference type="Proteomes" id="UP000632828"/>
    </source>
</evidence>